<keyword evidence="2" id="KW-1185">Reference proteome</keyword>
<name>A0A482MGE9_9CAUD</name>
<gene>
    <name evidence="1" type="ORF">CPT_Parlo_071</name>
</gene>
<dbReference type="EMBL" id="MK618715">
    <property type="protein sequence ID" value="QBQ72220.1"/>
    <property type="molecule type" value="Genomic_DNA"/>
</dbReference>
<accession>A0A482MGE9</accession>
<proteinExistence type="predicted"/>
<protein>
    <submittedName>
        <fullName evidence="1">Uncharacterized protein</fullName>
    </submittedName>
</protein>
<sequence length="248" mass="26566">MPKALVIKAKNALNADVMPLMLGDAIHLDAEEVYTESGLTKIQDTLAGSVYAPANSGLNPAIVTEDGFKHIQFTMENGLLLNSFSGMLGATENTTYMVVRITGWNAVGAVLRWNALPNASSDLNKSIILRQSASSNNLQFMIDPGPAANVSSVMVPRGNSNWAVICFGWSTVNNQILVRFGNNEVTGALAPASAITGNANGPLSIAYRDDTPGQAVAMSMRKIVSFNQYHNAAMRQRIIDAFKSQYGI</sequence>
<evidence type="ECO:0000313" key="2">
    <source>
        <dbReference type="Proteomes" id="UP000307326"/>
    </source>
</evidence>
<reference evidence="2" key="1">
    <citation type="submission" date="2019-03" db="EMBL/GenBank/DDBJ databases">
        <authorList>
            <person name="Bockoven R."/>
            <person name="Gutierrez J."/>
            <person name="Newkirk H."/>
            <person name="Liu M."/>
            <person name="Ramsey J."/>
            <person name="Cahill J."/>
        </authorList>
    </citation>
    <scope>NUCLEOTIDE SEQUENCE [LARGE SCALE GENOMIC DNA]</scope>
</reference>
<dbReference type="Proteomes" id="UP000307326">
    <property type="component" value="Segment"/>
</dbReference>
<organism evidence="1 2">
    <name type="scientific">Serratia phage Parlo</name>
    <dbReference type="NCBI Taxonomy" id="2557554"/>
    <lineage>
        <taxon>Viruses</taxon>
        <taxon>Duplodnaviria</taxon>
        <taxon>Heunggongvirae</taxon>
        <taxon>Uroviricota</taxon>
        <taxon>Caudoviricetes</taxon>
        <taxon>Parlovirus</taxon>
        <taxon>Parlovirus parlo</taxon>
    </lineage>
</organism>
<evidence type="ECO:0000313" key="1">
    <source>
        <dbReference type="EMBL" id="QBQ72220.1"/>
    </source>
</evidence>